<reference evidence="1" key="1">
    <citation type="submission" date="2023-04" db="EMBL/GenBank/DDBJ databases">
        <title>Sphingomonas sp. MAHUQ-71 isolated from rice field.</title>
        <authorList>
            <person name="Huq M.A."/>
        </authorList>
    </citation>
    <scope>NUCLEOTIDE SEQUENCE</scope>
    <source>
        <strain evidence="1">MAHUQ-71</strain>
    </source>
</reference>
<dbReference type="EMBL" id="JARYGZ010000001">
    <property type="protein sequence ID" value="MDH7637360.1"/>
    <property type="molecule type" value="Genomic_DNA"/>
</dbReference>
<dbReference type="InterPro" id="IPR006905">
    <property type="entry name" value="Flavin_halogenase"/>
</dbReference>
<evidence type="ECO:0000313" key="2">
    <source>
        <dbReference type="Proteomes" id="UP001160625"/>
    </source>
</evidence>
<dbReference type="Gene3D" id="3.50.50.60">
    <property type="entry name" value="FAD/NAD(P)-binding domain"/>
    <property type="match status" value="2"/>
</dbReference>
<gene>
    <name evidence="1" type="ORF">QGN17_01330</name>
</gene>
<keyword evidence="2" id="KW-1185">Reference proteome</keyword>
<sequence>MSGARIAIVGDGVEAWLFAALFRQLSRRTGTLVVFPPPHRREIGRIALPPVVADLHRLLRTAPDLIAGFGTPRHGIEIAMDDGSQMLIPYGSYGDPDEPGNLVNAWIRLCSEGKAPALAGLSTNAALAAGGSPRPDADPRLLRSIVAGWEVERERYRAILKDAALARGVECSGSTFDRDTPIDADLIVDASEGHAAPQSETGWHGRWLRIGTAAHGLHSAEPFAIAAVFSAAARLASLLPRPGAMALLAREYDRQLAIEMEGMEAASAMLERLSGRDARSVALDRHAARYRAAGLLPADPQPWTRDMWLSAFDAMGWRPERYDPNLDRFDTDRSTRRFDEWAALIDRYLPRRP</sequence>
<proteinExistence type="predicted"/>
<dbReference type="Pfam" id="PF04820">
    <property type="entry name" value="Trp_halogenase"/>
    <property type="match status" value="1"/>
</dbReference>
<dbReference type="RefSeq" id="WP_281042716.1">
    <property type="nucleotide sequence ID" value="NZ_JARYGZ010000001.1"/>
</dbReference>
<organism evidence="1 2">
    <name type="scientific">Sphingomonas oryzagri</name>
    <dbReference type="NCBI Taxonomy" id="3042314"/>
    <lineage>
        <taxon>Bacteria</taxon>
        <taxon>Pseudomonadati</taxon>
        <taxon>Pseudomonadota</taxon>
        <taxon>Alphaproteobacteria</taxon>
        <taxon>Sphingomonadales</taxon>
        <taxon>Sphingomonadaceae</taxon>
        <taxon>Sphingomonas</taxon>
    </lineage>
</organism>
<accession>A0ABT6MWE6</accession>
<dbReference type="SUPFAM" id="SSF51905">
    <property type="entry name" value="FAD/NAD(P)-binding domain"/>
    <property type="match status" value="1"/>
</dbReference>
<evidence type="ECO:0000313" key="1">
    <source>
        <dbReference type="EMBL" id="MDH7637360.1"/>
    </source>
</evidence>
<name>A0ABT6MWE6_9SPHN</name>
<protein>
    <submittedName>
        <fullName evidence="1">Tryptophan 7-halogenase</fullName>
    </submittedName>
</protein>
<comment type="caution">
    <text evidence="1">The sequence shown here is derived from an EMBL/GenBank/DDBJ whole genome shotgun (WGS) entry which is preliminary data.</text>
</comment>
<dbReference type="Proteomes" id="UP001160625">
    <property type="component" value="Unassembled WGS sequence"/>
</dbReference>
<dbReference type="InterPro" id="IPR036188">
    <property type="entry name" value="FAD/NAD-bd_sf"/>
</dbReference>